<dbReference type="RefSeq" id="WP_190025771.1">
    <property type="nucleotide sequence ID" value="NZ_BMUU01000001.1"/>
</dbReference>
<sequence>MILVLWDIDRTLLYVGDTDRTVYRETFREVVGRDPERLPQRGTGVTMPLAVRELLAANEVPHDQIDRLAGQIVARLPERLEGHREELHTSGRVMPGAMEALSAVHGAEDLIPTVVTGNLRASAEIKLDSFSMLRYVDISVGGFASDDSHRPALVGIAQRRSEAAYGSAFGRENTVIIGDSLEDVRTGREGRAKVIAVASGTTSAAQLHEAGADKVVDDLTDVGRLLSEIRALGRRGVC</sequence>
<reference evidence="2" key="1">
    <citation type="journal article" date="2019" name="Int. J. Syst. Evol. Microbiol.">
        <title>The Global Catalogue of Microorganisms (GCM) 10K type strain sequencing project: providing services to taxonomists for standard genome sequencing and annotation.</title>
        <authorList>
            <consortium name="The Broad Institute Genomics Platform"/>
            <consortium name="The Broad Institute Genome Sequencing Center for Infectious Disease"/>
            <person name="Wu L."/>
            <person name="Ma J."/>
        </authorList>
    </citation>
    <scope>NUCLEOTIDE SEQUENCE [LARGE SCALE GENOMIC DNA]</scope>
    <source>
        <strain evidence="2">JCM 4594</strain>
    </source>
</reference>
<organism evidence="1 2">
    <name type="scientific">Streptomyces xanthochromogenes</name>
    <dbReference type="NCBI Taxonomy" id="67384"/>
    <lineage>
        <taxon>Bacteria</taxon>
        <taxon>Bacillati</taxon>
        <taxon>Actinomycetota</taxon>
        <taxon>Actinomycetes</taxon>
        <taxon>Kitasatosporales</taxon>
        <taxon>Streptomycetaceae</taxon>
        <taxon>Streptomyces</taxon>
    </lineage>
</organism>
<protein>
    <submittedName>
        <fullName evidence="1">Haloacid dehalogenase</fullName>
    </submittedName>
</protein>
<name>A0ABQ2ZHM8_9ACTN</name>
<gene>
    <name evidence="1" type="ORF">GCM10010326_00890</name>
</gene>
<dbReference type="SFLD" id="SFLDS00003">
    <property type="entry name" value="Haloacid_Dehalogenase"/>
    <property type="match status" value="1"/>
</dbReference>
<evidence type="ECO:0000313" key="2">
    <source>
        <dbReference type="Proteomes" id="UP000600946"/>
    </source>
</evidence>
<comment type="caution">
    <text evidence="1">The sequence shown here is derived from an EMBL/GenBank/DDBJ whole genome shotgun (WGS) entry which is preliminary data.</text>
</comment>
<keyword evidence="2" id="KW-1185">Reference proteome</keyword>
<dbReference type="Proteomes" id="UP000600946">
    <property type="component" value="Unassembled WGS sequence"/>
</dbReference>
<dbReference type="PANTHER" id="PTHR43434">
    <property type="entry name" value="PHOSPHOGLYCOLATE PHOSPHATASE"/>
    <property type="match status" value="1"/>
</dbReference>
<dbReference type="EMBL" id="BMUU01000001">
    <property type="protein sequence ID" value="GGY13437.1"/>
    <property type="molecule type" value="Genomic_DNA"/>
</dbReference>
<dbReference type="InterPro" id="IPR050155">
    <property type="entry name" value="HAD-like_hydrolase_sf"/>
</dbReference>
<accession>A0ABQ2ZHM8</accession>
<dbReference type="SUPFAM" id="SSF56784">
    <property type="entry name" value="HAD-like"/>
    <property type="match status" value="1"/>
</dbReference>
<dbReference type="PANTHER" id="PTHR43434:SF1">
    <property type="entry name" value="PHOSPHOGLYCOLATE PHOSPHATASE"/>
    <property type="match status" value="1"/>
</dbReference>
<dbReference type="InterPro" id="IPR023214">
    <property type="entry name" value="HAD_sf"/>
</dbReference>
<dbReference type="InterPro" id="IPR023198">
    <property type="entry name" value="PGP-like_dom2"/>
</dbReference>
<dbReference type="InterPro" id="IPR036412">
    <property type="entry name" value="HAD-like_sf"/>
</dbReference>
<dbReference type="Pfam" id="PF12710">
    <property type="entry name" value="HAD"/>
    <property type="match status" value="1"/>
</dbReference>
<dbReference type="Gene3D" id="3.40.50.1000">
    <property type="entry name" value="HAD superfamily/HAD-like"/>
    <property type="match status" value="1"/>
</dbReference>
<dbReference type="Gene3D" id="1.10.150.240">
    <property type="entry name" value="Putative phosphatase, domain 2"/>
    <property type="match status" value="1"/>
</dbReference>
<dbReference type="SFLD" id="SFLDG01129">
    <property type="entry name" value="C1.5:_HAD__Beta-PGM__Phosphata"/>
    <property type="match status" value="1"/>
</dbReference>
<evidence type="ECO:0000313" key="1">
    <source>
        <dbReference type="EMBL" id="GGY13437.1"/>
    </source>
</evidence>
<proteinExistence type="predicted"/>
<dbReference type="GeneID" id="96288146"/>